<evidence type="ECO:0000313" key="1">
    <source>
        <dbReference type="EMBL" id="SBT56414.1"/>
    </source>
</evidence>
<protein>
    <submittedName>
        <fullName evidence="1">PIR Superfamily Protein</fullName>
    </submittedName>
</protein>
<reference evidence="2" key="1">
    <citation type="submission" date="2016-05" db="EMBL/GenBank/DDBJ databases">
        <authorList>
            <person name="Naeem R."/>
        </authorList>
    </citation>
    <scope>NUCLEOTIDE SEQUENCE [LARGE SCALE GENOMIC DNA]</scope>
</reference>
<evidence type="ECO:0000313" key="2">
    <source>
        <dbReference type="Proteomes" id="UP000078555"/>
    </source>
</evidence>
<gene>
    <name evidence="1" type="ORF">POVWA1_075970</name>
</gene>
<keyword evidence="2" id="KW-1185">Reference proteome</keyword>
<sequence length="244" mass="28840">MEASGQNERYDSFDEYSSNKDIYERIRSEIGGDDYDSFPSGVLQEKEVNIDFIKKDCLKLRRYLINFNTKENCIKKNCCQYINYFLNNTIRDQYSSDSSIFSIYKTYMNHDSNSNIKSLCGSEINYMELNKYEKTKNLYITYDLYKIFISDNYGTLCSQANSCSKAYNNVKTLYPELNDTKFCKALVDFKKFTPLGHWLRPQTQRFNGISEQFDGEQYDIQQHNSEFEEQNTEYDGYNITYSSL</sequence>
<dbReference type="AlphaFoldDB" id="A0A1A9AJR1"/>
<proteinExistence type="predicted"/>
<dbReference type="Proteomes" id="UP000078555">
    <property type="component" value="Unassembled WGS sequence"/>
</dbReference>
<dbReference type="EMBL" id="FLRD01001089">
    <property type="protein sequence ID" value="SBT56414.1"/>
    <property type="molecule type" value="Genomic_DNA"/>
</dbReference>
<dbReference type="Pfam" id="PF05795">
    <property type="entry name" value="Plasmodium_Vir"/>
    <property type="match status" value="1"/>
</dbReference>
<accession>A0A1A9AJR1</accession>
<name>A0A1A9AJR1_PLAOA</name>
<dbReference type="InterPro" id="IPR008780">
    <property type="entry name" value="Plasmodium_Vir"/>
</dbReference>
<organism evidence="1 2">
    <name type="scientific">Plasmodium ovale wallikeri</name>
    <dbReference type="NCBI Taxonomy" id="864142"/>
    <lineage>
        <taxon>Eukaryota</taxon>
        <taxon>Sar</taxon>
        <taxon>Alveolata</taxon>
        <taxon>Apicomplexa</taxon>
        <taxon>Aconoidasida</taxon>
        <taxon>Haemosporida</taxon>
        <taxon>Plasmodiidae</taxon>
        <taxon>Plasmodium</taxon>
        <taxon>Plasmodium (Plasmodium)</taxon>
    </lineage>
</organism>